<feature type="compositionally biased region" description="Basic and acidic residues" evidence="1">
    <location>
        <begin position="24"/>
        <end position="38"/>
    </location>
</feature>
<gene>
    <name evidence="3" type="primary">Sac3d1</name>
</gene>
<evidence type="ECO:0000313" key="3">
    <source>
        <dbReference type="Ensembl" id="ENSNGAP00000015177.1"/>
    </source>
</evidence>
<evidence type="ECO:0000313" key="4">
    <source>
        <dbReference type="Proteomes" id="UP000694381"/>
    </source>
</evidence>
<dbReference type="InterPro" id="IPR005062">
    <property type="entry name" value="SAC3/GANP/THP3_conserved"/>
</dbReference>
<dbReference type="GO" id="GO:0005813">
    <property type="term" value="C:centrosome"/>
    <property type="evidence" value="ECO:0007669"/>
    <property type="project" value="TreeGrafter"/>
</dbReference>
<proteinExistence type="predicted"/>
<dbReference type="Ensembl" id="ENSNGAT00000020778.1">
    <property type="protein sequence ID" value="ENSNGAP00000015177.1"/>
    <property type="gene ID" value="ENSNGAG00000016283.1"/>
</dbReference>
<protein>
    <submittedName>
        <fullName evidence="3">SAC3 domain containing 1</fullName>
    </submittedName>
</protein>
<reference evidence="3" key="2">
    <citation type="submission" date="2025-09" db="UniProtKB">
        <authorList>
            <consortium name="Ensembl"/>
        </authorList>
    </citation>
    <scope>IDENTIFICATION</scope>
</reference>
<accession>A0A8C6R9J2</accession>
<evidence type="ECO:0000256" key="1">
    <source>
        <dbReference type="SAM" id="MobiDB-lite"/>
    </source>
</evidence>
<organism evidence="3 4">
    <name type="scientific">Nannospalax galili</name>
    <name type="common">Northern Israeli blind subterranean mole rat</name>
    <name type="synonym">Spalax galili</name>
    <dbReference type="NCBI Taxonomy" id="1026970"/>
    <lineage>
        <taxon>Eukaryota</taxon>
        <taxon>Metazoa</taxon>
        <taxon>Chordata</taxon>
        <taxon>Craniata</taxon>
        <taxon>Vertebrata</taxon>
        <taxon>Euteleostomi</taxon>
        <taxon>Mammalia</taxon>
        <taxon>Eutheria</taxon>
        <taxon>Euarchontoglires</taxon>
        <taxon>Glires</taxon>
        <taxon>Rodentia</taxon>
        <taxon>Myomorpha</taxon>
        <taxon>Muroidea</taxon>
        <taxon>Spalacidae</taxon>
        <taxon>Spalacinae</taxon>
        <taxon>Nannospalax</taxon>
    </lineage>
</organism>
<dbReference type="OMA" id="IFTHAYN"/>
<dbReference type="GO" id="GO:0051225">
    <property type="term" value="P:spindle assembly"/>
    <property type="evidence" value="ECO:0007669"/>
    <property type="project" value="TreeGrafter"/>
</dbReference>
<name>A0A8C6R9J2_NANGA</name>
<dbReference type="AlphaFoldDB" id="A0A8C6R9J2"/>
<dbReference type="Gene3D" id="1.25.40.990">
    <property type="match status" value="1"/>
</dbReference>
<feature type="region of interest" description="Disordered" evidence="1">
    <location>
        <begin position="76"/>
        <end position="98"/>
    </location>
</feature>
<dbReference type="GeneTree" id="ENSGT00940000160988"/>
<feature type="domain" description="PCI" evidence="2">
    <location>
        <begin position="205"/>
        <end position="373"/>
    </location>
</feature>
<dbReference type="PANTHER" id="PTHR12436">
    <property type="entry name" value="80 KDA MCM3-ASSOCIATED PROTEIN"/>
    <property type="match status" value="1"/>
</dbReference>
<dbReference type="InterPro" id="IPR000717">
    <property type="entry name" value="PCI_dom"/>
</dbReference>
<dbReference type="Pfam" id="PF03399">
    <property type="entry name" value="SAC3_GANP"/>
    <property type="match status" value="1"/>
</dbReference>
<dbReference type="Proteomes" id="UP000694381">
    <property type="component" value="Unassembled WGS sequence"/>
</dbReference>
<dbReference type="GO" id="GO:0051298">
    <property type="term" value="P:centrosome duplication"/>
    <property type="evidence" value="ECO:0007669"/>
    <property type="project" value="TreeGrafter"/>
</dbReference>
<keyword evidence="4" id="KW-1185">Reference proteome</keyword>
<feature type="region of interest" description="Disordered" evidence="1">
    <location>
        <begin position="1"/>
        <end position="47"/>
    </location>
</feature>
<dbReference type="GO" id="GO:0005634">
    <property type="term" value="C:nucleus"/>
    <property type="evidence" value="ECO:0007669"/>
    <property type="project" value="TreeGrafter"/>
</dbReference>
<dbReference type="PROSITE" id="PS50250">
    <property type="entry name" value="PCI"/>
    <property type="match status" value="1"/>
</dbReference>
<reference evidence="3" key="1">
    <citation type="submission" date="2025-08" db="UniProtKB">
        <authorList>
            <consortium name="Ensembl"/>
        </authorList>
    </citation>
    <scope>IDENTIFICATION</scope>
</reference>
<dbReference type="PANTHER" id="PTHR12436:SF38">
    <property type="entry name" value="SAC3 DOMAIN-CONTAINING PROTEIN 1"/>
    <property type="match status" value="1"/>
</dbReference>
<dbReference type="InterPro" id="IPR045107">
    <property type="entry name" value="SAC3/GANP/THP3"/>
</dbReference>
<sequence length="405" mass="44079">KGEKRGRARWIMGGVRGVRGSRTVLERPDSPSRRDGGPRRAASPHSAAMWGGELPLALCADMCPAAERAQRERERRLHRLELPPAGRGNPPRADSRRVVKEYRRPAAGQPRPPPSLLRPPCVLLATVRYLAAEVVCRTDASRAEVASFVADRLRAVRLDLTLQRAADLEAAAVLEAVLATLLAVVARLGPDDARGGADRVLLQTQVQEGFGSLRRCYARSSGPHPRQAAFQGLFLLYNLGSVEALQEVLQLPAELRACSTLQNALAVDAAFREGNDARLFRLLRTLPYLQSCAAQGHVDHARRRALARLSRALSTPKGQALPLDFMVHLLALDGLHEARDLCQAHGLPLNEDKVVFLRGCYAEKGLPPASTCDVLVGSKLQGRTLEEVVMAEEDEEGVHRPGSPA</sequence>
<evidence type="ECO:0000259" key="2">
    <source>
        <dbReference type="PROSITE" id="PS50250"/>
    </source>
</evidence>
<dbReference type="GO" id="GO:0005819">
    <property type="term" value="C:spindle"/>
    <property type="evidence" value="ECO:0007669"/>
    <property type="project" value="TreeGrafter"/>
</dbReference>